<keyword evidence="7" id="KW-1185">Reference proteome</keyword>
<evidence type="ECO:0000256" key="1">
    <source>
        <dbReference type="ARBA" id="ARBA00004418"/>
    </source>
</evidence>
<dbReference type="EMBL" id="VHLG01000003">
    <property type="protein sequence ID" value="TPW31846.1"/>
    <property type="molecule type" value="Genomic_DNA"/>
</dbReference>
<evidence type="ECO:0000259" key="5">
    <source>
        <dbReference type="Pfam" id="PF07940"/>
    </source>
</evidence>
<dbReference type="Gene3D" id="2.70.98.70">
    <property type="match status" value="1"/>
</dbReference>
<dbReference type="InterPro" id="IPR012480">
    <property type="entry name" value="Hepar_II_III_C"/>
</dbReference>
<reference evidence="6 7" key="1">
    <citation type="submission" date="2019-06" db="EMBL/GenBank/DDBJ databases">
        <authorList>
            <person name="Li M."/>
        </authorList>
    </citation>
    <scope>NUCLEOTIDE SEQUENCE [LARGE SCALE GENOMIC DNA]</scope>
    <source>
        <strain evidence="6 7">BGMRC2036</strain>
    </source>
</reference>
<sequence>MFFECLDRLPETLCDFSPTAAYGDRDRWTSLPDRWKQLLAERARAAGTDWPLLTASDYLDFTRNGNRTRFEAKYMTRRRMLNAYALAECAEGQGRHIDRIIDGALLLCEESGWQLPAHNTYIRDTPCLPLPDAARPVIDLFAAETGAQLAVLNWLFAAEFDRVSPFIAARIQDEIERRIITPYLNTHFWWMGNGDEPMNNWTAWCTQNVLLATFTSATSDEVRRAVVKKAAYSLDCFLKEYGEDGACEEGVLYYRHAGLCLFNALNILSTVAPEAFAPLWQNEKIRNIAEFILFMHVDGERYFNFNDSSARAGRCGAREYLFGKAVGSNRLMQFAARDFALSEEPDLPEEINLFYRLQTAMTAIDLPETPPEMPAIPDHFFESLGLLVARDQHFALAAKAGDNGDSHNHNDVGSFTLYKDNRPFLIDIGVENYTAKTFSARRYEIWTMQSGFHNLPAFGGIDQQDGVEYAASDVAVTLTDSTAAITMELAGAWPATARLRSYHRSVLFKKGHGIDIEDRFDGDLPAVLSLLFAEAPQLGDALITLPGLGQIAISGGGSMRLEHIDITDSRLRAAWPARLYRVLLPLSGNTLRLAIR</sequence>
<dbReference type="OrthoDB" id="9793856at2"/>
<evidence type="ECO:0000256" key="4">
    <source>
        <dbReference type="ARBA" id="ARBA00023239"/>
    </source>
</evidence>
<dbReference type="PANTHER" id="PTHR39210">
    <property type="entry name" value="HEPARIN-SULFATE LYASE"/>
    <property type="match status" value="1"/>
</dbReference>
<dbReference type="PANTHER" id="PTHR39210:SF1">
    <property type="entry name" value="HEPARIN-SULFATE LYASE"/>
    <property type="match status" value="1"/>
</dbReference>
<organism evidence="6 7">
    <name type="scientific">Martelella alba</name>
    <dbReference type="NCBI Taxonomy" id="2590451"/>
    <lineage>
        <taxon>Bacteria</taxon>
        <taxon>Pseudomonadati</taxon>
        <taxon>Pseudomonadota</taxon>
        <taxon>Alphaproteobacteria</taxon>
        <taxon>Hyphomicrobiales</taxon>
        <taxon>Aurantimonadaceae</taxon>
        <taxon>Martelella</taxon>
    </lineage>
</organism>
<feature type="domain" description="Heparinase II/III-like C-terminal" evidence="5">
    <location>
        <begin position="377"/>
        <end position="532"/>
    </location>
</feature>
<dbReference type="Pfam" id="PF07940">
    <property type="entry name" value="Hepar_II_III_C"/>
    <property type="match status" value="1"/>
</dbReference>
<evidence type="ECO:0000256" key="2">
    <source>
        <dbReference type="ARBA" id="ARBA00022729"/>
    </source>
</evidence>
<dbReference type="Proteomes" id="UP000318801">
    <property type="component" value="Unassembled WGS sequence"/>
</dbReference>
<evidence type="ECO:0000256" key="3">
    <source>
        <dbReference type="ARBA" id="ARBA00022764"/>
    </source>
</evidence>
<comment type="caution">
    <text evidence="6">The sequence shown here is derived from an EMBL/GenBank/DDBJ whole genome shotgun (WGS) entry which is preliminary data.</text>
</comment>
<keyword evidence="4" id="KW-0456">Lyase</keyword>
<dbReference type="GO" id="GO:0042597">
    <property type="term" value="C:periplasmic space"/>
    <property type="evidence" value="ECO:0007669"/>
    <property type="project" value="UniProtKB-SubCell"/>
</dbReference>
<dbReference type="AlphaFoldDB" id="A0A506UEH5"/>
<comment type="subcellular location">
    <subcellularLocation>
        <location evidence="1">Periplasm</location>
    </subcellularLocation>
</comment>
<accession>A0A506UEH5</accession>
<dbReference type="RefSeq" id="WP_141148453.1">
    <property type="nucleotide sequence ID" value="NZ_VHLG01000003.1"/>
</dbReference>
<dbReference type="SUPFAM" id="SSF48230">
    <property type="entry name" value="Chondroitin AC/alginate lyase"/>
    <property type="match status" value="1"/>
</dbReference>
<keyword evidence="3" id="KW-0574">Periplasm</keyword>
<name>A0A506UEH5_9HYPH</name>
<proteinExistence type="predicted"/>
<evidence type="ECO:0000313" key="6">
    <source>
        <dbReference type="EMBL" id="TPW31846.1"/>
    </source>
</evidence>
<dbReference type="InterPro" id="IPR008929">
    <property type="entry name" value="Chondroitin_lyas"/>
</dbReference>
<protein>
    <submittedName>
        <fullName evidence="6">Heparinase</fullName>
    </submittedName>
</protein>
<evidence type="ECO:0000313" key="7">
    <source>
        <dbReference type="Proteomes" id="UP000318801"/>
    </source>
</evidence>
<dbReference type="GO" id="GO:0016829">
    <property type="term" value="F:lyase activity"/>
    <property type="evidence" value="ECO:0007669"/>
    <property type="project" value="UniProtKB-KW"/>
</dbReference>
<keyword evidence="2" id="KW-0732">Signal</keyword>
<gene>
    <name evidence="6" type="ORF">FJU08_08030</name>
</gene>
<dbReference type="Gene3D" id="1.50.10.100">
    <property type="entry name" value="Chondroitin AC/alginate lyase"/>
    <property type="match status" value="1"/>
</dbReference>